<dbReference type="EMBL" id="FNRA01000001">
    <property type="protein sequence ID" value="SDZ84675.1"/>
    <property type="molecule type" value="Genomic_DNA"/>
</dbReference>
<organism evidence="1 2">
    <name type="scientific">Pedobacter hartonius</name>
    <dbReference type="NCBI Taxonomy" id="425514"/>
    <lineage>
        <taxon>Bacteria</taxon>
        <taxon>Pseudomonadati</taxon>
        <taxon>Bacteroidota</taxon>
        <taxon>Sphingobacteriia</taxon>
        <taxon>Sphingobacteriales</taxon>
        <taxon>Sphingobacteriaceae</taxon>
        <taxon>Pedobacter</taxon>
    </lineage>
</organism>
<reference evidence="1 2" key="1">
    <citation type="submission" date="2016-10" db="EMBL/GenBank/DDBJ databases">
        <authorList>
            <person name="de Groot N.N."/>
        </authorList>
    </citation>
    <scope>NUCLEOTIDE SEQUENCE [LARGE SCALE GENOMIC DNA]</scope>
    <source>
        <strain evidence="1 2">DSM 19033</strain>
    </source>
</reference>
<proteinExistence type="predicted"/>
<dbReference type="Proteomes" id="UP000198850">
    <property type="component" value="Unassembled WGS sequence"/>
</dbReference>
<dbReference type="OrthoDB" id="776489at2"/>
<protein>
    <submittedName>
        <fullName evidence="1">Uncharacterized protein</fullName>
    </submittedName>
</protein>
<evidence type="ECO:0000313" key="2">
    <source>
        <dbReference type="Proteomes" id="UP000198850"/>
    </source>
</evidence>
<dbReference type="AlphaFoldDB" id="A0A1H3WC71"/>
<dbReference type="RefSeq" id="WP_090554283.1">
    <property type="nucleotide sequence ID" value="NZ_FNRA01000001.1"/>
</dbReference>
<sequence>MKITTYEQRDLIPLTISVLGTISFFNACNTLKYLVETEFCDLKGLISTDTLDDSSIALLDVVDNDFHKITYDSMTGIYETAHSLANIYGLDIGTIIRDERLTEMGEDFVLELIVDQFPEDNFVDEDFEPAESLDLFAFSLVNVVNFLCSMLLAGKVDFDLSWTSSKFYLDFLSEDYSGKEHATALQLLQELGSVLSLSHGRILDLLYNNGDICWDDP</sequence>
<dbReference type="STRING" id="425514.SAMN05443550_101189"/>
<evidence type="ECO:0000313" key="1">
    <source>
        <dbReference type="EMBL" id="SDZ84675.1"/>
    </source>
</evidence>
<name>A0A1H3WC71_9SPHI</name>
<gene>
    <name evidence="1" type="ORF">SAMN05443550_101189</name>
</gene>
<keyword evidence="2" id="KW-1185">Reference proteome</keyword>
<accession>A0A1H3WC71</accession>